<keyword evidence="3" id="KW-1185">Reference proteome</keyword>
<evidence type="ECO:0000313" key="2">
    <source>
        <dbReference type="EMBL" id="SKA64259.1"/>
    </source>
</evidence>
<keyword evidence="2" id="KW-0489">Methyltransferase</keyword>
<dbReference type="CDD" id="cd02440">
    <property type="entry name" value="AdoMet_MTases"/>
    <property type="match status" value="1"/>
</dbReference>
<dbReference type="InterPro" id="IPR013216">
    <property type="entry name" value="Methyltransf_11"/>
</dbReference>
<accession>A0A1T4VH54</accession>
<evidence type="ECO:0000259" key="1">
    <source>
        <dbReference type="Pfam" id="PF08241"/>
    </source>
</evidence>
<dbReference type="PANTHER" id="PTHR42912">
    <property type="entry name" value="METHYLTRANSFERASE"/>
    <property type="match status" value="1"/>
</dbReference>
<dbReference type="EMBL" id="FUXU01000072">
    <property type="protein sequence ID" value="SKA64259.1"/>
    <property type="molecule type" value="Genomic_DNA"/>
</dbReference>
<name>A0A1T4VH54_9GAMM</name>
<dbReference type="Pfam" id="PF08241">
    <property type="entry name" value="Methyltransf_11"/>
    <property type="match status" value="1"/>
</dbReference>
<dbReference type="InterPro" id="IPR029063">
    <property type="entry name" value="SAM-dependent_MTases_sf"/>
</dbReference>
<organism evidence="2 3">
    <name type="scientific">Enterovibrio nigricans DSM 22720</name>
    <dbReference type="NCBI Taxonomy" id="1121868"/>
    <lineage>
        <taxon>Bacteria</taxon>
        <taxon>Pseudomonadati</taxon>
        <taxon>Pseudomonadota</taxon>
        <taxon>Gammaproteobacteria</taxon>
        <taxon>Vibrionales</taxon>
        <taxon>Vibrionaceae</taxon>
        <taxon>Enterovibrio</taxon>
    </lineage>
</organism>
<dbReference type="Proteomes" id="UP000190162">
    <property type="component" value="Unassembled WGS sequence"/>
</dbReference>
<sequence>MIPAFFLPFQGDAFMKSDMYSKFAQQYDDAVQDNIYNAQLERPTLQSMLDAIEGKDIIDLGCGSGIYAEYFLAHHARSVTCIDFSDDMVAIVKRKFGDKVHAYQQDLSKGLPKEPNASFDLAVSPLVLHYIEDLNGVFKDVHRVLKPGGYLAFSTHHPFADFECTTTGNYFDRELVREEWNTVGEPVQVAFYRRSLAEITDAITDAGFTITQISEGKIAKEAKLICEETYERLRNQPNFIFFKCKK</sequence>
<dbReference type="AlphaFoldDB" id="A0A1T4VH54"/>
<feature type="domain" description="Methyltransferase type 11" evidence="1">
    <location>
        <begin position="59"/>
        <end position="153"/>
    </location>
</feature>
<reference evidence="3" key="1">
    <citation type="submission" date="2017-02" db="EMBL/GenBank/DDBJ databases">
        <authorList>
            <person name="Varghese N."/>
            <person name="Submissions S."/>
        </authorList>
    </citation>
    <scope>NUCLEOTIDE SEQUENCE [LARGE SCALE GENOMIC DNA]</scope>
    <source>
        <strain evidence="3">DSM 22720</strain>
    </source>
</reference>
<dbReference type="GO" id="GO:0032259">
    <property type="term" value="P:methylation"/>
    <property type="evidence" value="ECO:0007669"/>
    <property type="project" value="UniProtKB-KW"/>
</dbReference>
<proteinExistence type="predicted"/>
<dbReference type="SUPFAM" id="SSF53335">
    <property type="entry name" value="S-adenosyl-L-methionine-dependent methyltransferases"/>
    <property type="match status" value="1"/>
</dbReference>
<protein>
    <submittedName>
        <fullName evidence="2">Methyltransferase domain-containing protein</fullName>
    </submittedName>
</protein>
<evidence type="ECO:0000313" key="3">
    <source>
        <dbReference type="Proteomes" id="UP000190162"/>
    </source>
</evidence>
<dbReference type="GO" id="GO:0008757">
    <property type="term" value="F:S-adenosylmethionine-dependent methyltransferase activity"/>
    <property type="evidence" value="ECO:0007669"/>
    <property type="project" value="InterPro"/>
</dbReference>
<dbReference type="Gene3D" id="3.40.50.150">
    <property type="entry name" value="Vaccinia Virus protein VP39"/>
    <property type="match status" value="1"/>
</dbReference>
<dbReference type="InterPro" id="IPR050508">
    <property type="entry name" value="Methyltransf_Superfamily"/>
</dbReference>
<keyword evidence="2" id="KW-0808">Transferase</keyword>
<gene>
    <name evidence="2" type="ORF">SAMN02745132_03841</name>
</gene>